<dbReference type="OrthoDB" id="140893at2"/>
<gene>
    <name evidence="2" type="ORF">NIES2119_02080</name>
</gene>
<dbReference type="InterPro" id="IPR001173">
    <property type="entry name" value="Glyco_trans_2-like"/>
</dbReference>
<name>A0A1U7ISG2_9CYAN</name>
<dbReference type="Gene3D" id="3.90.550.10">
    <property type="entry name" value="Spore Coat Polysaccharide Biosynthesis Protein SpsA, Chain A"/>
    <property type="match status" value="1"/>
</dbReference>
<evidence type="ECO:0000259" key="1">
    <source>
        <dbReference type="Pfam" id="PF00535"/>
    </source>
</evidence>
<organism evidence="2 3">
    <name type="scientific">[Phormidium ambiguum] IAM M-71</name>
    <dbReference type="NCBI Taxonomy" id="454136"/>
    <lineage>
        <taxon>Bacteria</taxon>
        <taxon>Bacillati</taxon>
        <taxon>Cyanobacteriota</taxon>
        <taxon>Cyanophyceae</taxon>
        <taxon>Oscillatoriophycideae</taxon>
        <taxon>Aerosakkonematales</taxon>
        <taxon>Aerosakkonemataceae</taxon>
        <taxon>Floridanema</taxon>
    </lineage>
</organism>
<dbReference type="RefSeq" id="WP_073591814.1">
    <property type="nucleotide sequence ID" value="NZ_MRCE01000002.1"/>
</dbReference>
<dbReference type="Proteomes" id="UP000185860">
    <property type="component" value="Unassembled WGS sequence"/>
</dbReference>
<dbReference type="GO" id="GO:0016758">
    <property type="term" value="F:hexosyltransferase activity"/>
    <property type="evidence" value="ECO:0007669"/>
    <property type="project" value="UniProtKB-ARBA"/>
</dbReference>
<dbReference type="SUPFAM" id="SSF53448">
    <property type="entry name" value="Nucleotide-diphospho-sugar transferases"/>
    <property type="match status" value="1"/>
</dbReference>
<dbReference type="EMBL" id="MRCE01000002">
    <property type="protein sequence ID" value="OKH40434.1"/>
    <property type="molecule type" value="Genomic_DNA"/>
</dbReference>
<evidence type="ECO:0000313" key="2">
    <source>
        <dbReference type="EMBL" id="OKH40434.1"/>
    </source>
</evidence>
<protein>
    <recommendedName>
        <fullName evidence="1">Glycosyltransferase 2-like domain-containing protein</fullName>
    </recommendedName>
</protein>
<evidence type="ECO:0000313" key="3">
    <source>
        <dbReference type="Proteomes" id="UP000185860"/>
    </source>
</evidence>
<dbReference type="InterPro" id="IPR029044">
    <property type="entry name" value="Nucleotide-diphossugar_trans"/>
</dbReference>
<dbReference type="AlphaFoldDB" id="A0A1U7ISG2"/>
<comment type="caution">
    <text evidence="2">The sequence shown here is derived from an EMBL/GenBank/DDBJ whole genome shotgun (WGS) entry which is preliminary data.</text>
</comment>
<dbReference type="Pfam" id="PF00535">
    <property type="entry name" value="Glycos_transf_2"/>
    <property type="match status" value="1"/>
</dbReference>
<sequence length="302" mass="34837">MSINSPEIRLSVALVTRNRPESLERCLKSWRNQTVSPFEIVVSDDSDDAYAPQIEQLTKQFNCIYTKGPRRGLYANRNHASLTCKGTHILSGDDDHTHPIDYVEKILEVVATDPRRVWIFSEKNPNNPNTTLACPGELHRSGGGSTPKDPSNCAAIADGASVYPRQIFDQGLRYDESYAFGGMWYLWGKFLVKQGWRISFSDATFIWHHGEAENRLSDRNNLRMLLEATTYTQFVNALWIEPSVKNMNWAFFYLLRRLIFQESYIWYQVKCRLGLENVLRAVRRAFLAREKYSVNNLNKISN</sequence>
<dbReference type="PANTHER" id="PTHR22916:SF3">
    <property type="entry name" value="UDP-GLCNAC:BETAGAL BETA-1,3-N-ACETYLGLUCOSAMINYLTRANSFERASE-LIKE PROTEIN 1"/>
    <property type="match status" value="1"/>
</dbReference>
<proteinExistence type="predicted"/>
<accession>A0A1U7ISG2</accession>
<feature type="domain" description="Glycosyltransferase 2-like" evidence="1">
    <location>
        <begin position="11"/>
        <end position="167"/>
    </location>
</feature>
<dbReference type="STRING" id="454136.NIES2119_02080"/>
<dbReference type="CDD" id="cd00761">
    <property type="entry name" value="Glyco_tranf_GTA_type"/>
    <property type="match status" value="1"/>
</dbReference>
<dbReference type="PANTHER" id="PTHR22916">
    <property type="entry name" value="GLYCOSYLTRANSFERASE"/>
    <property type="match status" value="1"/>
</dbReference>
<reference evidence="2 3" key="1">
    <citation type="submission" date="2016-11" db="EMBL/GenBank/DDBJ databases">
        <title>Draft Genome Sequences of Nine Cyanobacterial Strains from Diverse Habitats.</title>
        <authorList>
            <person name="Zhu T."/>
            <person name="Hou S."/>
            <person name="Lu X."/>
            <person name="Hess W.R."/>
        </authorList>
    </citation>
    <scope>NUCLEOTIDE SEQUENCE [LARGE SCALE GENOMIC DNA]</scope>
    <source>
        <strain evidence="2 3">IAM M-71</strain>
    </source>
</reference>